<evidence type="ECO:0000313" key="1">
    <source>
        <dbReference type="EMBL" id="CCP25960.1"/>
    </source>
</evidence>
<accession>F4LT05</accession>
<name>F4LT05_TEPAE</name>
<dbReference type="KEGG" id="tep:TepRe1_1128"/>
<dbReference type="GO" id="GO:0046983">
    <property type="term" value="F:protein dimerization activity"/>
    <property type="evidence" value="ECO:0007669"/>
    <property type="project" value="InterPro"/>
</dbReference>
<keyword evidence="2" id="KW-1185">Reference proteome</keyword>
<dbReference type="AlphaFoldDB" id="F4LT05"/>
<dbReference type="KEGG" id="tae:TepiRe1_1229"/>
<reference evidence="2" key="1">
    <citation type="journal article" date="2013" name="Genome Announc.">
        <title>First genome sequence of a syntrophic acetate-oxidizing bacterium, Tepidanaerobacter acetatoxydans strain Re1.</title>
        <authorList>
            <person name="Manzoor S."/>
            <person name="Bongcam-Rudloff E."/>
            <person name="Schnurer A."/>
            <person name="Muller B."/>
        </authorList>
    </citation>
    <scope>NUCLEOTIDE SEQUENCE [LARGE SCALE GENOMIC DNA]</scope>
    <source>
        <strain evidence="2">Re1</strain>
    </source>
</reference>
<protein>
    <recommendedName>
        <fullName evidence="3">Sporulation stage 0, Spo0E-like regulatory phosphatase</fullName>
    </recommendedName>
</protein>
<dbReference type="PATRIC" id="fig|1209989.3.peg.1362"/>
<dbReference type="EMBL" id="HF563609">
    <property type="protein sequence ID" value="CCP25960.1"/>
    <property type="molecule type" value="Genomic_DNA"/>
</dbReference>
<evidence type="ECO:0008006" key="3">
    <source>
        <dbReference type="Google" id="ProtNLM"/>
    </source>
</evidence>
<dbReference type="SUPFAM" id="SSF140500">
    <property type="entry name" value="BAS1536-like"/>
    <property type="match status" value="1"/>
</dbReference>
<dbReference type="Proteomes" id="UP000010802">
    <property type="component" value="Chromosome"/>
</dbReference>
<proteinExistence type="predicted"/>
<dbReference type="HOGENOM" id="CLU_3067119_0_0_9"/>
<evidence type="ECO:0000313" key="2">
    <source>
        <dbReference type="Proteomes" id="UP000010802"/>
    </source>
</evidence>
<dbReference type="InterPro" id="IPR037208">
    <property type="entry name" value="Spo0E-like_sf"/>
</dbReference>
<dbReference type="InterPro" id="IPR018540">
    <property type="entry name" value="Spo0E-like"/>
</dbReference>
<organism evidence="1 2">
    <name type="scientific">Tepidanaerobacter acetatoxydans (strain DSM 21804 / JCM 16047 / Re1)</name>
    <dbReference type="NCBI Taxonomy" id="1209989"/>
    <lineage>
        <taxon>Bacteria</taxon>
        <taxon>Bacillati</taxon>
        <taxon>Bacillota</taxon>
        <taxon>Clostridia</taxon>
        <taxon>Thermosediminibacterales</taxon>
        <taxon>Tepidanaerobacteraceae</taxon>
        <taxon>Tepidanaerobacter</taxon>
    </lineage>
</organism>
<accession>L0RY77</accession>
<dbReference type="GO" id="GO:0043937">
    <property type="term" value="P:regulation of sporulation"/>
    <property type="evidence" value="ECO:0007669"/>
    <property type="project" value="InterPro"/>
</dbReference>
<sequence>MVRLAQEIDEAKGELYSALEAEKSLINKKVYFLSSKLDKLILEYQLKLIKSET</sequence>
<gene>
    <name evidence="1" type="ordered locus">TEPIRE1_1229</name>
</gene>
<dbReference type="InterPro" id="IPR036638">
    <property type="entry name" value="HLH_DNA-bd_sf"/>
</dbReference>
<dbReference type="RefSeq" id="WP_013778197.1">
    <property type="nucleotide sequence ID" value="NC_015519.1"/>
</dbReference>
<dbReference type="Pfam" id="PF09388">
    <property type="entry name" value="SpoOE-like"/>
    <property type="match status" value="1"/>
</dbReference>
<dbReference type="Gene3D" id="4.10.280.10">
    <property type="entry name" value="Helix-loop-helix DNA-binding domain"/>
    <property type="match status" value="1"/>
</dbReference>